<keyword evidence="3" id="KW-0964">Secreted</keyword>
<gene>
    <name evidence="8" type="primary">OLA.8836</name>
</gene>
<reference evidence="8" key="1">
    <citation type="submission" date="2016-05" db="EMBL/GenBank/DDBJ databases">
        <authorList>
            <person name="Lavstsen T."/>
            <person name="Jespersen J.S."/>
        </authorList>
    </citation>
    <scope>NUCLEOTIDE SEQUENCE</scope>
    <source>
        <tissue evidence="8">Brain</tissue>
    </source>
</reference>
<keyword evidence="4" id="KW-0929">Antimicrobial</keyword>
<keyword evidence="6" id="KW-0175">Coiled coil</keyword>
<dbReference type="Pfam" id="PF08107">
    <property type="entry name" value="Antimicrobial12"/>
    <property type="match status" value="1"/>
</dbReference>
<feature type="signal peptide" evidence="7">
    <location>
        <begin position="1"/>
        <end position="22"/>
    </location>
</feature>
<name>A0A1A8CC53_NOTKA</name>
<evidence type="ECO:0000256" key="7">
    <source>
        <dbReference type="SAM" id="SignalP"/>
    </source>
</evidence>
<evidence type="ECO:0000256" key="4">
    <source>
        <dbReference type="ARBA" id="ARBA00022529"/>
    </source>
</evidence>
<comment type="subcellular location">
    <subcellularLocation>
        <location evidence="1">Secreted</location>
    </subcellularLocation>
</comment>
<evidence type="ECO:0000256" key="5">
    <source>
        <dbReference type="ARBA" id="ARBA00023022"/>
    </source>
</evidence>
<keyword evidence="5" id="KW-0044">Antibiotic</keyword>
<evidence type="ECO:0000256" key="2">
    <source>
        <dbReference type="ARBA" id="ARBA00007419"/>
    </source>
</evidence>
<comment type="similarity">
    <text evidence="2">Belongs to the pleurocidin family.</text>
</comment>
<evidence type="ECO:0000256" key="6">
    <source>
        <dbReference type="SAM" id="Coils"/>
    </source>
</evidence>
<reference evidence="8" key="2">
    <citation type="submission" date="2016-06" db="EMBL/GenBank/DDBJ databases">
        <title>The genome of a short-lived fish provides insights into sex chromosome evolution and the genetic control of aging.</title>
        <authorList>
            <person name="Reichwald K."/>
            <person name="Felder M."/>
            <person name="Petzold A."/>
            <person name="Koch P."/>
            <person name="Groth M."/>
            <person name="Platzer M."/>
        </authorList>
    </citation>
    <scope>NUCLEOTIDE SEQUENCE</scope>
    <source>
        <tissue evidence="8">Brain</tissue>
    </source>
</reference>
<evidence type="ECO:0000313" key="8">
    <source>
        <dbReference type="EMBL" id="SBP77219.1"/>
    </source>
</evidence>
<dbReference type="InterPro" id="IPR012515">
    <property type="entry name" value="Antimicrobial12"/>
</dbReference>
<dbReference type="GO" id="GO:0042742">
    <property type="term" value="P:defense response to bacterium"/>
    <property type="evidence" value="ECO:0007669"/>
    <property type="project" value="UniProtKB-KW"/>
</dbReference>
<keyword evidence="7" id="KW-0732">Signal</keyword>
<dbReference type="GO" id="GO:0005576">
    <property type="term" value="C:extracellular region"/>
    <property type="evidence" value="ECO:0007669"/>
    <property type="project" value="UniProtKB-SubCell"/>
</dbReference>
<protein>
    <submittedName>
        <fullName evidence="8">Uncharacterized protein</fullName>
    </submittedName>
</protein>
<accession>A0A1A8CC53</accession>
<proteinExistence type="inferred from homology"/>
<evidence type="ECO:0000256" key="3">
    <source>
        <dbReference type="ARBA" id="ARBA00022525"/>
    </source>
</evidence>
<feature type="coiled-coil region" evidence="6">
    <location>
        <begin position="48"/>
        <end position="79"/>
    </location>
</feature>
<evidence type="ECO:0000256" key="1">
    <source>
        <dbReference type="ARBA" id="ARBA00004613"/>
    </source>
</evidence>
<organism evidence="8">
    <name type="scientific">Nothobranchius kadleci</name>
    <name type="common">African annual killifish</name>
    <dbReference type="NCBI Taxonomy" id="1051664"/>
    <lineage>
        <taxon>Eukaryota</taxon>
        <taxon>Metazoa</taxon>
        <taxon>Chordata</taxon>
        <taxon>Craniata</taxon>
        <taxon>Vertebrata</taxon>
        <taxon>Euteleostomi</taxon>
        <taxon>Actinopterygii</taxon>
        <taxon>Neopterygii</taxon>
        <taxon>Teleostei</taxon>
        <taxon>Neoteleostei</taxon>
        <taxon>Acanthomorphata</taxon>
        <taxon>Ovalentaria</taxon>
        <taxon>Atherinomorphae</taxon>
        <taxon>Cyprinodontiformes</taxon>
        <taxon>Nothobranchiidae</taxon>
        <taxon>Nothobranchius</taxon>
    </lineage>
</organism>
<dbReference type="EMBL" id="HADZ01013278">
    <property type="protein sequence ID" value="SBP77219.1"/>
    <property type="molecule type" value="Transcribed_RNA"/>
</dbReference>
<sequence length="105" mass="12191">MKSTVAFLVLSMLVLMAQPSEGFFGLLMNTIPHIIGGISSLVKNRRGVEQVDQQHLDQNQDLQQLDQDQQLDQQQLEQEKFDQKKLEQEKFDQKKLNKFLLKHIA</sequence>
<dbReference type="AlphaFoldDB" id="A0A1A8CC53"/>
<feature type="chain" id="PRO_5008367458" evidence="7">
    <location>
        <begin position="23"/>
        <end position="105"/>
    </location>
</feature>